<evidence type="ECO:0000256" key="4">
    <source>
        <dbReference type="ARBA" id="ARBA00009769"/>
    </source>
</evidence>
<dbReference type="CDD" id="cd06223">
    <property type="entry name" value="PRTases_typeI"/>
    <property type="match status" value="1"/>
</dbReference>
<evidence type="ECO:0000313" key="16">
    <source>
        <dbReference type="WBParaSite" id="SPAL_0000164200.1"/>
    </source>
</evidence>
<dbReference type="UniPathway" id="UPA00070">
    <property type="reaction ID" value="UER00119"/>
</dbReference>
<protein>
    <recommendedName>
        <fullName evidence="7">Uridine 5'-monophosphate synthase</fullName>
        <ecNumber evidence="5">2.4.2.10</ecNumber>
        <ecNumber evidence="6">4.1.1.23</ecNumber>
    </recommendedName>
</protein>
<evidence type="ECO:0000256" key="13">
    <source>
        <dbReference type="ARBA" id="ARBA00023268"/>
    </source>
</evidence>
<evidence type="ECO:0000256" key="2">
    <source>
        <dbReference type="ARBA" id="ARBA00004889"/>
    </source>
</evidence>
<dbReference type="GO" id="GO:0044205">
    <property type="term" value="P:'de novo' UMP biosynthetic process"/>
    <property type="evidence" value="ECO:0007669"/>
    <property type="project" value="UniProtKB-UniPathway"/>
</dbReference>
<evidence type="ECO:0000313" key="15">
    <source>
        <dbReference type="Proteomes" id="UP000046392"/>
    </source>
</evidence>
<dbReference type="GO" id="GO:0019856">
    <property type="term" value="P:pyrimidine nucleobase biosynthetic process"/>
    <property type="evidence" value="ECO:0007669"/>
    <property type="project" value="TreeGrafter"/>
</dbReference>
<dbReference type="FunFam" id="3.40.50.2020:FF:000025">
    <property type="entry name" value="Uridine monophosphate synthetase"/>
    <property type="match status" value="1"/>
</dbReference>
<dbReference type="NCBIfam" id="TIGR00336">
    <property type="entry name" value="pyrE"/>
    <property type="match status" value="1"/>
</dbReference>
<reference evidence="16" key="1">
    <citation type="submission" date="2017-02" db="UniProtKB">
        <authorList>
            <consortium name="WormBaseParasite"/>
        </authorList>
    </citation>
    <scope>IDENTIFICATION</scope>
</reference>
<comment type="similarity">
    <text evidence="4">In the C-terminal section; belongs to the OMP decarboxylase family.</text>
</comment>
<dbReference type="Pfam" id="PF00156">
    <property type="entry name" value="Pribosyltran"/>
    <property type="match status" value="1"/>
</dbReference>
<dbReference type="GO" id="GO:0004590">
    <property type="term" value="F:orotidine-5'-phosphate decarboxylase activity"/>
    <property type="evidence" value="ECO:0007669"/>
    <property type="project" value="UniProtKB-EC"/>
</dbReference>
<evidence type="ECO:0000256" key="12">
    <source>
        <dbReference type="ARBA" id="ARBA00023239"/>
    </source>
</evidence>
<evidence type="ECO:0000256" key="3">
    <source>
        <dbReference type="ARBA" id="ARBA00006221"/>
    </source>
</evidence>
<dbReference type="AlphaFoldDB" id="A0A0N5B6F2"/>
<dbReference type="PANTHER" id="PTHR19278:SF33">
    <property type="entry name" value="OROTATE PHOSPHORIBOSYLTRANSFERASE"/>
    <property type="match status" value="1"/>
</dbReference>
<proteinExistence type="inferred from homology"/>
<dbReference type="SUPFAM" id="SSF53271">
    <property type="entry name" value="PRTase-like"/>
    <property type="match status" value="1"/>
</dbReference>
<dbReference type="InterPro" id="IPR023031">
    <property type="entry name" value="OPRT"/>
</dbReference>
<organism evidence="15 16">
    <name type="scientific">Strongyloides papillosus</name>
    <name type="common">Intestinal threadworm</name>
    <dbReference type="NCBI Taxonomy" id="174720"/>
    <lineage>
        <taxon>Eukaryota</taxon>
        <taxon>Metazoa</taxon>
        <taxon>Ecdysozoa</taxon>
        <taxon>Nematoda</taxon>
        <taxon>Chromadorea</taxon>
        <taxon>Rhabditida</taxon>
        <taxon>Tylenchina</taxon>
        <taxon>Panagrolaimomorpha</taxon>
        <taxon>Strongyloidoidea</taxon>
        <taxon>Strongyloididae</taxon>
        <taxon>Strongyloides</taxon>
    </lineage>
</organism>
<dbReference type="HAMAP" id="MF_01208">
    <property type="entry name" value="PyrE"/>
    <property type="match status" value="1"/>
</dbReference>
<dbReference type="WBParaSite" id="SPAL_0000164200.1">
    <property type="protein sequence ID" value="SPAL_0000164200.1"/>
    <property type="gene ID" value="SPAL_0000164200"/>
</dbReference>
<evidence type="ECO:0000256" key="5">
    <source>
        <dbReference type="ARBA" id="ARBA00011971"/>
    </source>
</evidence>
<dbReference type="EC" id="4.1.1.23" evidence="6"/>
<dbReference type="GO" id="GO:0004588">
    <property type="term" value="F:orotate phosphoribosyltransferase activity"/>
    <property type="evidence" value="ECO:0007669"/>
    <property type="project" value="UniProtKB-EC"/>
</dbReference>
<dbReference type="Proteomes" id="UP000046392">
    <property type="component" value="Unplaced"/>
</dbReference>
<evidence type="ECO:0000256" key="1">
    <source>
        <dbReference type="ARBA" id="ARBA00004861"/>
    </source>
</evidence>
<evidence type="ECO:0000256" key="10">
    <source>
        <dbReference type="ARBA" id="ARBA00022793"/>
    </source>
</evidence>
<dbReference type="Gene3D" id="3.40.50.2020">
    <property type="match status" value="1"/>
</dbReference>
<evidence type="ECO:0000256" key="9">
    <source>
        <dbReference type="ARBA" id="ARBA00022679"/>
    </source>
</evidence>
<accession>A0A0N5B6F2</accession>
<evidence type="ECO:0000256" key="6">
    <source>
        <dbReference type="ARBA" id="ARBA00012321"/>
    </source>
</evidence>
<keyword evidence="12" id="KW-0456">Lyase</keyword>
<evidence type="ECO:0000256" key="7">
    <source>
        <dbReference type="ARBA" id="ARBA00015047"/>
    </source>
</evidence>
<dbReference type="PANTHER" id="PTHR19278">
    <property type="entry name" value="OROTATE PHOSPHORIBOSYLTRANSFERASE"/>
    <property type="match status" value="1"/>
</dbReference>
<comment type="similarity">
    <text evidence="3">In the N-terminal section; belongs to the purine/pyrimidine phosphoribosyltransferase family.</text>
</comment>
<feature type="domain" description="Phosphoribosyltransferase" evidence="14">
    <location>
        <begin position="50"/>
        <end position="158"/>
    </location>
</feature>
<evidence type="ECO:0000256" key="11">
    <source>
        <dbReference type="ARBA" id="ARBA00022975"/>
    </source>
</evidence>
<keyword evidence="11" id="KW-0665">Pyrimidine biosynthesis</keyword>
<sequence>MEIVRTKLLEALLERNVVKFGEYYLKSGQKSPIYIDLRGLISSPKILSLAAESLCSQIKESNIQFDYVVGVPYAALPLATLVCDRLEKPMLMRRKQAKSYGTKKLIEGEYKSGGKCLIVEDVVVAGESIAETVEVLKNEGLECVDAIAVLDRMQGGTENLEKINVHLTPVLTLEYLLDYMISKNLIDQGKKQYIFDELAKPFP</sequence>
<keyword evidence="15" id="KW-1185">Reference proteome</keyword>
<keyword evidence="13" id="KW-0511">Multifunctional enzyme</keyword>
<keyword evidence="10" id="KW-0210">Decarboxylase</keyword>
<name>A0A0N5B6F2_STREA</name>
<keyword evidence="8" id="KW-0328">Glycosyltransferase</keyword>
<evidence type="ECO:0000256" key="8">
    <source>
        <dbReference type="ARBA" id="ARBA00022676"/>
    </source>
</evidence>
<evidence type="ECO:0000259" key="14">
    <source>
        <dbReference type="Pfam" id="PF00156"/>
    </source>
</evidence>
<dbReference type="STRING" id="174720.A0A0N5B6F2"/>
<dbReference type="InterPro" id="IPR029057">
    <property type="entry name" value="PRTase-like"/>
</dbReference>
<keyword evidence="9" id="KW-0808">Transferase</keyword>
<dbReference type="InterPro" id="IPR004467">
    <property type="entry name" value="Or_phspho_trans_dom"/>
</dbReference>
<dbReference type="InterPro" id="IPR000836">
    <property type="entry name" value="PRTase_dom"/>
</dbReference>
<comment type="pathway">
    <text evidence="1">Pyrimidine metabolism; UMP biosynthesis via de novo pathway; UMP from orotate: step 2/2.</text>
</comment>
<comment type="pathway">
    <text evidence="2">Pyrimidine metabolism; UMP biosynthesis via de novo pathway; UMP from orotate: step 1/2.</text>
</comment>
<dbReference type="EC" id="2.4.2.10" evidence="5"/>